<dbReference type="PANTHER" id="PTHR46169">
    <property type="entry name" value="DNA REPLICATION-RELATED ELEMENT FACTOR, ISOFORM A"/>
    <property type="match status" value="1"/>
</dbReference>
<dbReference type="SUPFAM" id="SSF140996">
    <property type="entry name" value="Hermes dimerisation domain"/>
    <property type="match status" value="1"/>
</dbReference>
<feature type="compositionally biased region" description="Polar residues" evidence="1">
    <location>
        <begin position="604"/>
        <end position="614"/>
    </location>
</feature>
<dbReference type="GO" id="GO:0005634">
    <property type="term" value="C:nucleus"/>
    <property type="evidence" value="ECO:0007669"/>
    <property type="project" value="TreeGrafter"/>
</dbReference>
<organism evidence="2 3">
    <name type="scientific">Rotaria magnacalcarata</name>
    <dbReference type="NCBI Taxonomy" id="392030"/>
    <lineage>
        <taxon>Eukaryota</taxon>
        <taxon>Metazoa</taxon>
        <taxon>Spiralia</taxon>
        <taxon>Gnathifera</taxon>
        <taxon>Rotifera</taxon>
        <taxon>Eurotatoria</taxon>
        <taxon>Bdelloidea</taxon>
        <taxon>Philodinida</taxon>
        <taxon>Philodinidae</taxon>
        <taxon>Rotaria</taxon>
    </lineage>
</organism>
<dbReference type="Gene3D" id="1.10.10.1070">
    <property type="entry name" value="Zinc finger, BED domain-containing"/>
    <property type="match status" value="1"/>
</dbReference>
<sequence>VTPKSSNVWNCFSHIYVNDVKQEHVICNKCRDLLIYKHSSGTHSLSKHIRHCQNTATKVSESDVQVNINQYYESSKNKSCIPNRVKQEIKVACVEFVTLDCRSFNTISGNGFKNLAQKLFNAGRYLPISREISIESLHPNPTTISRYIDQKASKLMLIRSFRLCQVVLIMEITGGFGFNPVLSPAVCILFKYFSKPEYGIHQMNQKVYTIVVDFWKDTFTGIHYCGISLHHISNDWKLQCFVIGCYPYDLESHSAINTRKFVESKLADYKLELNDAIYVVSDNETKMVATFKLNCQRTGCSAHYLNKQLEHAFNKEEVNKLPVSCNVIQDLFDHVKKLVAHMRKSHKQTKLSKCVQTYSETRFNGAYHMLQVFLEIFDKLAIVLDSTHLNQYLLLDKDLLEQICSFLKVFDEVIEQLSDDKKPTIYKVLPLRQRLLNGCQIQPNNHGGLKQLKIFLSHSSTLLCEQISFWWCVFRQIRPREVRYSSNLFTDEQLILDNFFDDHVLNNYRQEFDLVYNQMLGEFPNSSLKCYSRYQHGLIIYHSISYTRRGNSNSYDPMTPGRVRKLSAGLSNTQRAFDDDIDDFEIDENDFDGNFPMIHNAPFHSQQRPSSVHQSNYNKNTNTSYTPQLKRKRIQDQDHGGRNLFSGPIGPTPAHLKMRLINELFIKEEMMAREHEKTNERTEKNQKSCQGKVICENQRRGTIFRNKLFAEDDA</sequence>
<name>A0A818ZSQ7_9BILA</name>
<evidence type="ECO:0000313" key="3">
    <source>
        <dbReference type="Proteomes" id="UP000663842"/>
    </source>
</evidence>
<dbReference type="SUPFAM" id="SSF53098">
    <property type="entry name" value="Ribonuclease H-like"/>
    <property type="match status" value="1"/>
</dbReference>
<dbReference type="EMBL" id="CAJOBF010000211">
    <property type="protein sequence ID" value="CAF3774140.1"/>
    <property type="molecule type" value="Genomic_DNA"/>
</dbReference>
<dbReference type="Proteomes" id="UP000663842">
    <property type="component" value="Unassembled WGS sequence"/>
</dbReference>
<proteinExistence type="predicted"/>
<evidence type="ECO:0008006" key="4">
    <source>
        <dbReference type="Google" id="ProtNLM"/>
    </source>
</evidence>
<feature type="compositionally biased region" description="Low complexity" evidence="1">
    <location>
        <begin position="615"/>
        <end position="624"/>
    </location>
</feature>
<dbReference type="AlphaFoldDB" id="A0A818ZSQ7"/>
<feature type="region of interest" description="Disordered" evidence="1">
    <location>
        <begin position="604"/>
        <end position="624"/>
    </location>
</feature>
<evidence type="ECO:0000313" key="2">
    <source>
        <dbReference type="EMBL" id="CAF3774140.1"/>
    </source>
</evidence>
<dbReference type="GO" id="GO:0006357">
    <property type="term" value="P:regulation of transcription by RNA polymerase II"/>
    <property type="evidence" value="ECO:0007669"/>
    <property type="project" value="TreeGrafter"/>
</dbReference>
<dbReference type="PANTHER" id="PTHR46169:SF17">
    <property type="entry name" value="HAT C-TERMINAL DIMERISATION DOMAIN-CONTAINING PROTEIN"/>
    <property type="match status" value="1"/>
</dbReference>
<reference evidence="2" key="1">
    <citation type="submission" date="2021-02" db="EMBL/GenBank/DDBJ databases">
        <authorList>
            <person name="Nowell W R."/>
        </authorList>
    </citation>
    <scope>NUCLEOTIDE SEQUENCE</scope>
</reference>
<evidence type="ECO:0000256" key="1">
    <source>
        <dbReference type="SAM" id="MobiDB-lite"/>
    </source>
</evidence>
<feature type="non-terminal residue" evidence="2">
    <location>
        <position position="714"/>
    </location>
</feature>
<dbReference type="InterPro" id="IPR052717">
    <property type="entry name" value="Vacuolar_transposase_reg"/>
</dbReference>
<dbReference type="InterPro" id="IPR012337">
    <property type="entry name" value="RNaseH-like_sf"/>
</dbReference>
<protein>
    <recommendedName>
        <fullName evidence="4">BED-type domain-containing protein</fullName>
    </recommendedName>
</protein>
<dbReference type="SMART" id="SM00614">
    <property type="entry name" value="ZnF_BED"/>
    <property type="match status" value="1"/>
</dbReference>
<accession>A0A818ZSQ7</accession>
<comment type="caution">
    <text evidence="2">The sequence shown here is derived from an EMBL/GenBank/DDBJ whole genome shotgun (WGS) entry which is preliminary data.</text>
</comment>
<gene>
    <name evidence="2" type="ORF">UXM345_LOCUS3304</name>
</gene>